<dbReference type="PANTHER" id="PTHR47089">
    <property type="entry name" value="ABC TRANSPORTER, PERMEASE PROTEIN"/>
    <property type="match status" value="1"/>
</dbReference>
<dbReference type="GO" id="GO:0022857">
    <property type="term" value="F:transmembrane transporter activity"/>
    <property type="evidence" value="ECO:0007669"/>
    <property type="project" value="InterPro"/>
</dbReference>
<feature type="transmembrane region" description="Helical" evidence="6">
    <location>
        <begin position="123"/>
        <end position="144"/>
    </location>
</feature>
<dbReference type="PANTHER" id="PTHR47089:SF1">
    <property type="entry name" value="GUANOSINE ABC TRANSPORTER PERMEASE PROTEIN NUPP"/>
    <property type="match status" value="1"/>
</dbReference>
<proteinExistence type="predicted"/>
<gene>
    <name evidence="7" type="ORF">FZ942_17225</name>
</gene>
<sequence>MPPMRPFLHGAVTRLSATLSAPLSALALPVAAVAVSLALFGAFVALVGVDPVEMYQLMYRGAFGTWFSWQNTLTRAAPLILTALCTALPAQLGLVIIGGEGALVLGALAAAAAGMALNGAPAALVLPAMALAGMAGGALLIGGAGALRQWRGVNETISSLLLTYIAIAVLNHMVEGPLKDPSSLNKPSTPPLADAYMIGTLPGSSVHWGLVAGIVCAVAAWVLMRRTTFGFAARMVGGNPRAARMAGLPVGRLLVVTTALAGAAAGLAGMVEVAAVHGRASASLVAGYGSTGILVAFLARQNPLAVIPVAVLFGGIGASGGLLQRRLDLPDASVLVLQGIIFVVLLASEAMRGRLHLFTFARPTATPATKEA</sequence>
<keyword evidence="3 6" id="KW-0812">Transmembrane</keyword>
<evidence type="ECO:0000313" key="7">
    <source>
        <dbReference type="EMBL" id="KAA0595367.1"/>
    </source>
</evidence>
<keyword evidence="8" id="KW-1185">Reference proteome</keyword>
<comment type="caution">
    <text evidence="7">The sequence shown here is derived from an EMBL/GenBank/DDBJ whole genome shotgun (WGS) entry which is preliminary data.</text>
</comment>
<feature type="transmembrane region" description="Helical" evidence="6">
    <location>
        <begin position="280"/>
        <end position="299"/>
    </location>
</feature>
<keyword evidence="5 6" id="KW-0472">Membrane</keyword>
<dbReference type="InterPro" id="IPR001851">
    <property type="entry name" value="ABC_transp_permease"/>
</dbReference>
<feature type="transmembrane region" description="Helical" evidence="6">
    <location>
        <begin position="206"/>
        <end position="224"/>
    </location>
</feature>
<keyword evidence="4 6" id="KW-1133">Transmembrane helix</keyword>
<evidence type="ECO:0000256" key="6">
    <source>
        <dbReference type="SAM" id="Phobius"/>
    </source>
</evidence>
<dbReference type="EMBL" id="VTTN01000006">
    <property type="protein sequence ID" value="KAA0595367.1"/>
    <property type="molecule type" value="Genomic_DNA"/>
</dbReference>
<protein>
    <submittedName>
        <fullName evidence="7">ABC transporter permease</fullName>
    </submittedName>
</protein>
<evidence type="ECO:0000313" key="8">
    <source>
        <dbReference type="Proteomes" id="UP000324927"/>
    </source>
</evidence>
<dbReference type="CDD" id="cd06580">
    <property type="entry name" value="TM_PBP1_transp_TpRbsC_like"/>
    <property type="match status" value="1"/>
</dbReference>
<organism evidence="7 8">
    <name type="scientific">Azospirillum lipoferum</name>
    <dbReference type="NCBI Taxonomy" id="193"/>
    <lineage>
        <taxon>Bacteria</taxon>
        <taxon>Pseudomonadati</taxon>
        <taxon>Pseudomonadota</taxon>
        <taxon>Alphaproteobacteria</taxon>
        <taxon>Rhodospirillales</taxon>
        <taxon>Azospirillaceae</taxon>
        <taxon>Azospirillum</taxon>
    </lineage>
</organism>
<dbReference type="Proteomes" id="UP000324927">
    <property type="component" value="Unassembled WGS sequence"/>
</dbReference>
<reference evidence="7 8" key="1">
    <citation type="submission" date="2019-08" db="EMBL/GenBank/DDBJ databases">
        <authorList>
            <person name="Grouzdev D."/>
            <person name="Tikhonova E."/>
            <person name="Kravchenko I."/>
        </authorList>
    </citation>
    <scope>NUCLEOTIDE SEQUENCE [LARGE SCALE GENOMIC DNA]</scope>
    <source>
        <strain evidence="7 8">59b</strain>
    </source>
</reference>
<keyword evidence="2" id="KW-1003">Cell membrane</keyword>
<feature type="transmembrane region" description="Helical" evidence="6">
    <location>
        <begin position="21"/>
        <end position="46"/>
    </location>
</feature>
<evidence type="ECO:0000256" key="1">
    <source>
        <dbReference type="ARBA" id="ARBA00004651"/>
    </source>
</evidence>
<feature type="transmembrane region" description="Helical" evidence="6">
    <location>
        <begin position="92"/>
        <end position="117"/>
    </location>
</feature>
<evidence type="ECO:0000256" key="5">
    <source>
        <dbReference type="ARBA" id="ARBA00023136"/>
    </source>
</evidence>
<dbReference type="AlphaFoldDB" id="A0A5A9GM04"/>
<dbReference type="Pfam" id="PF02653">
    <property type="entry name" value="BPD_transp_2"/>
    <property type="match status" value="1"/>
</dbReference>
<feature type="transmembrane region" description="Helical" evidence="6">
    <location>
        <begin position="304"/>
        <end position="323"/>
    </location>
</feature>
<evidence type="ECO:0000256" key="3">
    <source>
        <dbReference type="ARBA" id="ARBA00022692"/>
    </source>
</evidence>
<evidence type="ECO:0000256" key="2">
    <source>
        <dbReference type="ARBA" id="ARBA00022475"/>
    </source>
</evidence>
<dbReference type="GO" id="GO:0005886">
    <property type="term" value="C:plasma membrane"/>
    <property type="evidence" value="ECO:0007669"/>
    <property type="project" value="UniProtKB-SubCell"/>
</dbReference>
<accession>A0A5A9GM04</accession>
<evidence type="ECO:0000256" key="4">
    <source>
        <dbReference type="ARBA" id="ARBA00022989"/>
    </source>
</evidence>
<comment type="subcellular location">
    <subcellularLocation>
        <location evidence="1">Cell membrane</location>
        <topology evidence="1">Multi-pass membrane protein</topology>
    </subcellularLocation>
</comment>
<feature type="transmembrane region" description="Helical" evidence="6">
    <location>
        <begin position="156"/>
        <end position="174"/>
    </location>
</feature>
<name>A0A5A9GM04_AZOLI</name>
<feature type="transmembrane region" description="Helical" evidence="6">
    <location>
        <begin position="329"/>
        <end position="347"/>
    </location>
</feature>
<feature type="transmembrane region" description="Helical" evidence="6">
    <location>
        <begin position="245"/>
        <end position="268"/>
    </location>
</feature>
<dbReference type="OrthoDB" id="9809785at2"/>